<name>A0A6M7U8X8_RHILI</name>
<evidence type="ECO:0000256" key="8">
    <source>
        <dbReference type="ARBA" id="ARBA00023004"/>
    </source>
</evidence>
<dbReference type="CDD" id="cd04734">
    <property type="entry name" value="OYE_like_3_FMN"/>
    <property type="match status" value="1"/>
</dbReference>
<keyword evidence="8" id="KW-0408">Iron</keyword>
<evidence type="ECO:0000256" key="7">
    <source>
        <dbReference type="ARBA" id="ARBA00023002"/>
    </source>
</evidence>
<dbReference type="SUPFAM" id="SSF51905">
    <property type="entry name" value="FAD/NAD(P)-binding domain"/>
    <property type="match status" value="1"/>
</dbReference>
<keyword evidence="4" id="KW-0285">Flavoprotein</keyword>
<dbReference type="Pfam" id="PF00724">
    <property type="entry name" value="Oxidored_FMN"/>
    <property type="match status" value="1"/>
</dbReference>
<comment type="similarity">
    <text evidence="3">In the N-terminal section; belongs to the NADH:flavin oxidoreductase/NADH oxidase family.</text>
</comment>
<evidence type="ECO:0000313" key="10">
    <source>
        <dbReference type="EMBL" id="OBQ63254.1"/>
    </source>
</evidence>
<dbReference type="PRINTS" id="PR00368">
    <property type="entry name" value="FADPNR"/>
</dbReference>
<keyword evidence="7" id="KW-0560">Oxidoreductase</keyword>
<dbReference type="GO" id="GO:0016491">
    <property type="term" value="F:oxidoreductase activity"/>
    <property type="evidence" value="ECO:0007669"/>
    <property type="project" value="UniProtKB-KW"/>
</dbReference>
<dbReference type="RefSeq" id="WP_056572020.1">
    <property type="nucleotide sequence ID" value="NZ_CP033334.1"/>
</dbReference>
<comment type="cofactor">
    <cofactor evidence="2">
        <name>[4Fe-4S] cluster</name>
        <dbReference type="ChEBI" id="CHEBI:49883"/>
    </cofactor>
</comment>
<protein>
    <submittedName>
        <fullName evidence="10">N-methylproline demethylase</fullName>
    </submittedName>
</protein>
<evidence type="ECO:0000256" key="6">
    <source>
        <dbReference type="ARBA" id="ARBA00022723"/>
    </source>
</evidence>
<dbReference type="InterPro" id="IPR023753">
    <property type="entry name" value="FAD/NAD-binding_dom"/>
</dbReference>
<comment type="caution">
    <text evidence="10">The sequence shown here is derived from an EMBL/GenBank/DDBJ whole genome shotgun (WGS) entry which is preliminary data.</text>
</comment>
<gene>
    <name evidence="10" type="ORF">A8145_19180</name>
</gene>
<dbReference type="InterPro" id="IPR036188">
    <property type="entry name" value="FAD/NAD-bd_sf"/>
</dbReference>
<dbReference type="InterPro" id="IPR001155">
    <property type="entry name" value="OxRdtase_FMN_N"/>
</dbReference>
<evidence type="ECO:0000256" key="5">
    <source>
        <dbReference type="ARBA" id="ARBA00022643"/>
    </source>
</evidence>
<dbReference type="InterPro" id="IPR051793">
    <property type="entry name" value="NADH:flavin_oxidoreductase"/>
</dbReference>
<dbReference type="SUPFAM" id="SSF51395">
    <property type="entry name" value="FMN-linked oxidoreductases"/>
    <property type="match status" value="1"/>
</dbReference>
<reference evidence="10 11" key="1">
    <citation type="submission" date="2016-05" db="EMBL/GenBank/DDBJ databases">
        <authorList>
            <person name="Ramsay J.P."/>
        </authorList>
    </citation>
    <scope>NUCLEOTIDE SEQUENCE [LARGE SCALE GENOMIC DNA]</scope>
    <source>
        <strain evidence="10 11">NZP2042</strain>
    </source>
</reference>
<evidence type="ECO:0000256" key="2">
    <source>
        <dbReference type="ARBA" id="ARBA00001966"/>
    </source>
</evidence>
<dbReference type="GO" id="GO:0046872">
    <property type="term" value="F:metal ion binding"/>
    <property type="evidence" value="ECO:0007669"/>
    <property type="project" value="UniProtKB-KW"/>
</dbReference>
<keyword evidence="5" id="KW-0288">FMN</keyword>
<keyword evidence="9" id="KW-0411">Iron-sulfur</keyword>
<dbReference type="Gene3D" id="3.40.50.720">
    <property type="entry name" value="NAD(P)-binding Rossmann-like Domain"/>
    <property type="match status" value="1"/>
</dbReference>
<dbReference type="PRINTS" id="PR00411">
    <property type="entry name" value="PNDRDTASEI"/>
</dbReference>
<dbReference type="GO" id="GO:0010181">
    <property type="term" value="F:FMN binding"/>
    <property type="evidence" value="ECO:0007669"/>
    <property type="project" value="InterPro"/>
</dbReference>
<proteinExistence type="inferred from homology"/>
<dbReference type="PANTHER" id="PTHR42917:SF2">
    <property type="entry name" value="2,4-DIENOYL-COA REDUCTASE [(2E)-ENOYL-COA-PRODUCING]"/>
    <property type="match status" value="1"/>
</dbReference>
<evidence type="ECO:0000313" key="11">
    <source>
        <dbReference type="Proteomes" id="UP000093737"/>
    </source>
</evidence>
<accession>A0A6M7U8X8</accession>
<evidence type="ECO:0000256" key="1">
    <source>
        <dbReference type="ARBA" id="ARBA00001917"/>
    </source>
</evidence>
<dbReference type="PANTHER" id="PTHR42917">
    <property type="entry name" value="2,4-DIENOYL-COA REDUCTASE"/>
    <property type="match status" value="1"/>
</dbReference>
<evidence type="ECO:0000256" key="9">
    <source>
        <dbReference type="ARBA" id="ARBA00023014"/>
    </source>
</evidence>
<dbReference type="Gene3D" id="3.20.20.70">
    <property type="entry name" value="Aldolase class I"/>
    <property type="match status" value="1"/>
</dbReference>
<dbReference type="EMBL" id="LYTK01000019">
    <property type="protein sequence ID" value="OBQ63254.1"/>
    <property type="molecule type" value="Genomic_DNA"/>
</dbReference>
<dbReference type="Pfam" id="PF07992">
    <property type="entry name" value="Pyr_redox_2"/>
    <property type="match status" value="1"/>
</dbReference>
<dbReference type="InterPro" id="IPR013785">
    <property type="entry name" value="Aldolase_TIM"/>
</dbReference>
<evidence type="ECO:0000256" key="3">
    <source>
        <dbReference type="ARBA" id="ARBA00011048"/>
    </source>
</evidence>
<keyword evidence="6" id="KW-0479">Metal-binding</keyword>
<dbReference type="Proteomes" id="UP000093737">
    <property type="component" value="Unassembled WGS sequence"/>
</dbReference>
<evidence type="ECO:0000256" key="4">
    <source>
        <dbReference type="ARBA" id="ARBA00022630"/>
    </source>
</evidence>
<comment type="cofactor">
    <cofactor evidence="1">
        <name>FMN</name>
        <dbReference type="ChEBI" id="CHEBI:58210"/>
    </cofactor>
</comment>
<sequence>MPQPDSSSASTARSKDPLLQPLTIKKLVLRNRVMSTSHASFMEEGGFPLERYQRYHEEKARGGLALTMFGGSSMVDVDSNWGGGQINIATDEIIPHLQQFSRRIHAQGAALMCQISHLGRRADATTSNWLPAIAPSRSRETQHRAFSREMDEHDIARVVKAYGDAAARCVEGGLDGVETLTGGHLIGQFFSPRTNFRTDRFGGSVENRVRFGLMVHEEIRKRVRDETVVSMRFVIDEASEDGLNFEDCLEIARIFEREGLIDVFNCIFGRMDTVIALAEQNMPGMSQPLSPFLSRVGMFRQHTKLPVFHAARITDLATARHAIRDGLLDMVAMTRAHMADPQIVNKLMRGEEERIRPCVGASYCMHKKVNCIHNPASGRETILPQIIEPASHIRKVVVIGGGPAGLEAARVCAERGHRVVLFEASSRPGGQVLLACRATWRKDLIGIIDWRVSELERLGVDVRCDVYAGDADVLAEEPDSVIVATGGLPDLDWLPGAQHCETIWDVLSASTQQGGDVLLYDGTGRHEGISTALHLAEQGASVHLVTIDDSLGQEIEYSSRAVYRKQFRQRGIKVTVDHHLVRVERNGSNQLNAVFRHELTGQELEISAPRIIVERGTMPLDEVFNSLRDLSRNKGVTSLAALLDPTAVPQEARASGGFELHRIGDAVASRNIHASIYEAFRLSLAL</sequence>
<dbReference type="AlphaFoldDB" id="A0A6M7U8X8"/>
<dbReference type="Gene3D" id="3.50.50.60">
    <property type="entry name" value="FAD/NAD(P)-binding domain"/>
    <property type="match status" value="1"/>
</dbReference>
<dbReference type="GO" id="GO:0051536">
    <property type="term" value="F:iron-sulfur cluster binding"/>
    <property type="evidence" value="ECO:0007669"/>
    <property type="project" value="UniProtKB-KW"/>
</dbReference>
<organism evidence="10 11">
    <name type="scientific">Rhizobium loti</name>
    <name type="common">Mesorhizobium loti</name>
    <dbReference type="NCBI Taxonomy" id="381"/>
    <lineage>
        <taxon>Bacteria</taxon>
        <taxon>Pseudomonadati</taxon>
        <taxon>Pseudomonadota</taxon>
        <taxon>Alphaproteobacteria</taxon>
        <taxon>Hyphomicrobiales</taxon>
        <taxon>Phyllobacteriaceae</taxon>
        <taxon>Mesorhizobium</taxon>
    </lineage>
</organism>